<proteinExistence type="inferred from homology"/>
<evidence type="ECO:0000256" key="8">
    <source>
        <dbReference type="ARBA" id="ARBA00022848"/>
    </source>
</evidence>
<dbReference type="GO" id="GO:0008392">
    <property type="term" value="F:arachidonate epoxygenase activity"/>
    <property type="evidence" value="ECO:0007669"/>
    <property type="project" value="TreeGrafter"/>
</dbReference>
<sequence>MDLLGSATIFLAICLACLFVLSAWRRKIYGTKNLPPGPMPLPIIGNFLELKAKNVSESLRRLSDQYGPVFTVYYGSDRVVVLYGYDVVKEVLVNRGDEFINRGSFPSADVNNKGLGIVSSYGERWAQIRRFSLTTLRNFGMGKKGIEERIQDEAEYLREELKAKKGQPCHPALLFSSATANIISHVLLGERFDYNDQEYQKILHLLISSFRLEISRFSLPLQLYNIFPRIMDLLPGPHKTFFKNLHDVQAFISKRVKAHEETFDPNVLRDYVDAFLLKMEQEKHNPQTEFTRENLAMTVYDIFIAGTETGSTSLRYFLLVLLEHPDVEAKIHAEIDRTIGRDRLPSIKDRIEMPYTEAVIHELQRYIDLIPLGLTRLVQKETQIRGYTIPKGSTIYPILSSALHDSNQFENPRKFCPEHFLDDKGAFKKNSADMPFSAGKRNCLGEGLARMQLFLFLTTILQSFRLKHPPGVTQIDLTPDVSGFGNIPRPHLLCFVPR</sequence>
<evidence type="ECO:0000256" key="13">
    <source>
        <dbReference type="PIRSR" id="PIRSR602401-1"/>
    </source>
</evidence>
<dbReference type="InterPro" id="IPR036396">
    <property type="entry name" value="Cyt_P450_sf"/>
</dbReference>
<keyword evidence="8" id="KW-0492">Microsome</keyword>
<accession>A0A8D0HGB1</accession>
<comment type="subcellular location">
    <subcellularLocation>
        <location evidence="3">Endoplasmic reticulum membrane</location>
        <topology evidence="3">Peripheral membrane protein</topology>
    </subcellularLocation>
    <subcellularLocation>
        <location evidence="2">Microsome membrane</location>
        <topology evidence="2">Peripheral membrane protein</topology>
    </subcellularLocation>
</comment>
<keyword evidence="9 14" id="KW-0560">Oxidoreductase</keyword>
<evidence type="ECO:0000256" key="10">
    <source>
        <dbReference type="ARBA" id="ARBA00023004"/>
    </source>
</evidence>
<evidence type="ECO:0000256" key="3">
    <source>
        <dbReference type="ARBA" id="ARBA00004406"/>
    </source>
</evidence>
<dbReference type="Gene3D" id="1.10.630.10">
    <property type="entry name" value="Cytochrome P450"/>
    <property type="match status" value="1"/>
</dbReference>
<reference evidence="15" key="1">
    <citation type="submission" date="2025-08" db="UniProtKB">
        <authorList>
            <consortium name="Ensembl"/>
        </authorList>
    </citation>
    <scope>IDENTIFICATION</scope>
</reference>
<dbReference type="GO" id="GO:0006805">
    <property type="term" value="P:xenobiotic metabolic process"/>
    <property type="evidence" value="ECO:0007669"/>
    <property type="project" value="TreeGrafter"/>
</dbReference>
<dbReference type="PROSITE" id="PS00086">
    <property type="entry name" value="CYTOCHROME_P450"/>
    <property type="match status" value="1"/>
</dbReference>
<evidence type="ECO:0000256" key="12">
    <source>
        <dbReference type="ARBA" id="ARBA00023136"/>
    </source>
</evidence>
<dbReference type="GO" id="GO:0020037">
    <property type="term" value="F:heme binding"/>
    <property type="evidence" value="ECO:0007669"/>
    <property type="project" value="InterPro"/>
</dbReference>
<dbReference type="VGNC" id="VGNC:104281">
    <property type="gene designation" value="CYP2AH12"/>
</dbReference>
<keyword evidence="11 14" id="KW-0503">Monooxygenase</keyword>
<dbReference type="PRINTS" id="PR01684">
    <property type="entry name" value="EP450ICYP2A"/>
</dbReference>
<dbReference type="CDD" id="cd11026">
    <property type="entry name" value="CYP2"/>
    <property type="match status" value="1"/>
</dbReference>
<reference evidence="15" key="2">
    <citation type="submission" date="2025-09" db="UniProtKB">
        <authorList>
            <consortium name="Ensembl"/>
        </authorList>
    </citation>
    <scope>IDENTIFICATION</scope>
</reference>
<gene>
    <name evidence="17" type="primary">CYP2AH12</name>
</gene>
<dbReference type="GO" id="GO:0016712">
    <property type="term" value="F:oxidoreductase activity, acting on paired donors, with incorporation or reduction of molecular oxygen, reduced flavin or flavoprotein as one donor, and incorporation of one atom of oxygen"/>
    <property type="evidence" value="ECO:0007669"/>
    <property type="project" value="InterPro"/>
</dbReference>
<evidence type="ECO:0000256" key="5">
    <source>
        <dbReference type="ARBA" id="ARBA00022617"/>
    </source>
</evidence>
<evidence type="ECO:0000256" key="11">
    <source>
        <dbReference type="ARBA" id="ARBA00023033"/>
    </source>
</evidence>
<keyword evidence="12" id="KW-0472">Membrane</keyword>
<dbReference type="PRINTS" id="PR00385">
    <property type="entry name" value="P450"/>
</dbReference>
<evidence type="ECO:0000256" key="6">
    <source>
        <dbReference type="ARBA" id="ARBA00022723"/>
    </source>
</evidence>
<evidence type="ECO:0000256" key="14">
    <source>
        <dbReference type="RuleBase" id="RU000461"/>
    </source>
</evidence>
<evidence type="ECO:0000256" key="4">
    <source>
        <dbReference type="ARBA" id="ARBA00010617"/>
    </source>
</evidence>
<dbReference type="InterPro" id="IPR017972">
    <property type="entry name" value="Cyt_P450_CS"/>
</dbReference>
<dbReference type="PANTHER" id="PTHR24300:SF386">
    <property type="entry name" value="CYTOCHROME P450"/>
    <property type="match status" value="1"/>
</dbReference>
<dbReference type="FunFam" id="1.10.630.10:FF:000238">
    <property type="entry name" value="Cytochrome P450 2A6"/>
    <property type="match status" value="1"/>
</dbReference>
<dbReference type="InterPro" id="IPR001128">
    <property type="entry name" value="Cyt_P450"/>
</dbReference>
<dbReference type="InterPro" id="IPR008067">
    <property type="entry name" value="Cyt_P450_E_grp-I_CYP2A-like"/>
</dbReference>
<dbReference type="PANTHER" id="PTHR24300">
    <property type="entry name" value="CYTOCHROME P450 508A4-RELATED"/>
    <property type="match status" value="1"/>
</dbReference>
<organism evidence="15 16">
    <name type="scientific">Sphenodon punctatus</name>
    <name type="common">Tuatara</name>
    <name type="synonym">Hatteria punctata</name>
    <dbReference type="NCBI Taxonomy" id="8508"/>
    <lineage>
        <taxon>Eukaryota</taxon>
        <taxon>Metazoa</taxon>
        <taxon>Chordata</taxon>
        <taxon>Craniata</taxon>
        <taxon>Vertebrata</taxon>
        <taxon>Euteleostomi</taxon>
        <taxon>Lepidosauria</taxon>
        <taxon>Sphenodontia</taxon>
        <taxon>Sphenodontidae</taxon>
        <taxon>Sphenodon</taxon>
    </lineage>
</organism>
<evidence type="ECO:0000313" key="15">
    <source>
        <dbReference type="Ensembl" id="ENSSPUP00000019592.1"/>
    </source>
</evidence>
<keyword evidence="6 13" id="KW-0479">Metal-binding</keyword>
<evidence type="ECO:0000256" key="1">
    <source>
        <dbReference type="ARBA" id="ARBA00001971"/>
    </source>
</evidence>
<evidence type="ECO:0000256" key="7">
    <source>
        <dbReference type="ARBA" id="ARBA00022824"/>
    </source>
</evidence>
<keyword evidence="5 13" id="KW-0349">Heme</keyword>
<dbReference type="InterPro" id="IPR002401">
    <property type="entry name" value="Cyt_P450_E_grp-I"/>
</dbReference>
<dbReference type="Proteomes" id="UP000694392">
    <property type="component" value="Unplaced"/>
</dbReference>
<evidence type="ECO:0000256" key="9">
    <source>
        <dbReference type="ARBA" id="ARBA00023002"/>
    </source>
</evidence>
<dbReference type="Ensembl" id="ENSSPUT00000020872.1">
    <property type="protein sequence ID" value="ENSSPUP00000019592.1"/>
    <property type="gene ID" value="ENSSPUG00000012586.1"/>
</dbReference>
<dbReference type="GeneTree" id="ENSGT00940000162064"/>
<comment type="cofactor">
    <cofactor evidence="1 13">
        <name>heme</name>
        <dbReference type="ChEBI" id="CHEBI:30413"/>
    </cofactor>
</comment>
<dbReference type="GO" id="GO:0019373">
    <property type="term" value="P:epoxygenase P450 pathway"/>
    <property type="evidence" value="ECO:0007669"/>
    <property type="project" value="TreeGrafter"/>
</dbReference>
<name>A0A8D0HGB1_SPHPU</name>
<keyword evidence="10 13" id="KW-0408">Iron</keyword>
<comment type="similarity">
    <text evidence="4 14">Belongs to the cytochrome P450 family.</text>
</comment>
<dbReference type="Pfam" id="PF00067">
    <property type="entry name" value="p450"/>
    <property type="match status" value="1"/>
</dbReference>
<dbReference type="AlphaFoldDB" id="A0A8D0HGB1"/>
<dbReference type="SUPFAM" id="SSF48264">
    <property type="entry name" value="Cytochrome P450"/>
    <property type="match status" value="1"/>
</dbReference>
<dbReference type="InterPro" id="IPR050182">
    <property type="entry name" value="Cytochrome_P450_fam2"/>
</dbReference>
<protein>
    <submittedName>
        <fullName evidence="15">Cytochrome P450 family 2 subfamily AH member 12</fullName>
    </submittedName>
</protein>
<evidence type="ECO:0000256" key="2">
    <source>
        <dbReference type="ARBA" id="ARBA00004174"/>
    </source>
</evidence>
<dbReference type="PRINTS" id="PR00463">
    <property type="entry name" value="EP450I"/>
</dbReference>
<dbReference type="GO" id="GO:0005789">
    <property type="term" value="C:endoplasmic reticulum membrane"/>
    <property type="evidence" value="ECO:0007669"/>
    <property type="project" value="UniProtKB-SubCell"/>
</dbReference>
<evidence type="ECO:0000313" key="17">
    <source>
        <dbReference type="VGNC" id="VGNC:104281"/>
    </source>
</evidence>
<feature type="binding site" description="axial binding residue" evidence="13">
    <location>
        <position position="443"/>
    </location>
    <ligand>
        <name>heme</name>
        <dbReference type="ChEBI" id="CHEBI:30413"/>
    </ligand>
    <ligandPart>
        <name>Fe</name>
        <dbReference type="ChEBI" id="CHEBI:18248"/>
    </ligandPart>
</feature>
<dbReference type="GO" id="GO:0005506">
    <property type="term" value="F:iron ion binding"/>
    <property type="evidence" value="ECO:0007669"/>
    <property type="project" value="InterPro"/>
</dbReference>
<keyword evidence="16" id="KW-1185">Reference proteome</keyword>
<keyword evidence="7" id="KW-0256">Endoplasmic reticulum</keyword>
<evidence type="ECO:0000313" key="16">
    <source>
        <dbReference type="Proteomes" id="UP000694392"/>
    </source>
</evidence>